<keyword evidence="1" id="KW-0812">Transmembrane</keyword>
<proteinExistence type="predicted"/>
<dbReference type="Proteomes" id="UP000466681">
    <property type="component" value="Chromosome"/>
</dbReference>
<evidence type="ECO:0008006" key="4">
    <source>
        <dbReference type="Google" id="ProtNLM"/>
    </source>
</evidence>
<dbReference type="RefSeq" id="WP_234810298.1">
    <property type="nucleotide sequence ID" value="NZ_AP022560.1"/>
</dbReference>
<organism evidence="2 3">
    <name type="scientific">Mycolicibacterium moriokaense</name>
    <dbReference type="NCBI Taxonomy" id="39691"/>
    <lineage>
        <taxon>Bacteria</taxon>
        <taxon>Bacillati</taxon>
        <taxon>Actinomycetota</taxon>
        <taxon>Actinomycetes</taxon>
        <taxon>Mycobacteriales</taxon>
        <taxon>Mycobacteriaceae</taxon>
        <taxon>Mycolicibacterium</taxon>
    </lineage>
</organism>
<keyword evidence="3" id="KW-1185">Reference proteome</keyword>
<dbReference type="AlphaFoldDB" id="A0AAD1HAS2"/>
<keyword evidence="1" id="KW-0472">Membrane</keyword>
<evidence type="ECO:0000313" key="3">
    <source>
        <dbReference type="Proteomes" id="UP000466681"/>
    </source>
</evidence>
<dbReference type="EMBL" id="AP022560">
    <property type="protein sequence ID" value="BBX01266.1"/>
    <property type="molecule type" value="Genomic_DNA"/>
</dbReference>
<sequence>MRAETAGDGRLKAFVVAACVIGAIAAFSLSVWTYMAVSMFGFPDGYVTDYQKAADSPLTVIAWAEAGLGLLFLALAFSPISTRVRTIAWLATFIALVLVIAAGQAGVPWYFGTHLGLDNGIGG</sequence>
<gene>
    <name evidence="2" type="ORF">MMOR_22020</name>
</gene>
<feature type="transmembrane region" description="Helical" evidence="1">
    <location>
        <begin position="12"/>
        <end position="37"/>
    </location>
</feature>
<accession>A0AAD1HAS2</accession>
<evidence type="ECO:0000313" key="2">
    <source>
        <dbReference type="EMBL" id="BBX01266.1"/>
    </source>
</evidence>
<evidence type="ECO:0000256" key="1">
    <source>
        <dbReference type="SAM" id="Phobius"/>
    </source>
</evidence>
<feature type="transmembrane region" description="Helical" evidence="1">
    <location>
        <begin position="57"/>
        <end position="77"/>
    </location>
</feature>
<name>A0AAD1HAS2_9MYCO</name>
<dbReference type="KEGG" id="mmor:MMOR_22020"/>
<keyword evidence="1" id="KW-1133">Transmembrane helix</keyword>
<protein>
    <recommendedName>
        <fullName evidence="4">DUF998 domain-containing protein</fullName>
    </recommendedName>
</protein>
<feature type="transmembrane region" description="Helical" evidence="1">
    <location>
        <begin position="89"/>
        <end position="111"/>
    </location>
</feature>
<reference evidence="2 3" key="1">
    <citation type="journal article" date="2019" name="Emerg. Microbes Infect.">
        <title>Comprehensive subspecies identification of 175 nontuberculous mycobacteria species based on 7547 genomic profiles.</title>
        <authorList>
            <person name="Matsumoto Y."/>
            <person name="Kinjo T."/>
            <person name="Motooka D."/>
            <person name="Nabeya D."/>
            <person name="Jung N."/>
            <person name="Uechi K."/>
            <person name="Horii T."/>
            <person name="Iida T."/>
            <person name="Fujita J."/>
            <person name="Nakamura S."/>
        </authorList>
    </citation>
    <scope>NUCLEOTIDE SEQUENCE [LARGE SCALE GENOMIC DNA]</scope>
    <source>
        <strain evidence="2 3">JCM 6375</strain>
    </source>
</reference>